<dbReference type="KEGG" id="bana:BARAN1_0568"/>
<feature type="domain" description="DUF2007" evidence="1">
    <location>
        <begin position="14"/>
        <end position="70"/>
    </location>
</feature>
<keyword evidence="3" id="KW-1185">Reference proteome</keyword>
<dbReference type="Pfam" id="PF09413">
    <property type="entry name" value="DUF2007"/>
    <property type="match status" value="1"/>
</dbReference>
<dbReference type="Proteomes" id="UP000249818">
    <property type="component" value="Chromosome BARAN1"/>
</dbReference>
<proteinExistence type="predicted"/>
<accession>A0A2X3KJL5</accession>
<organism evidence="2 3">
    <name type="scientific">Candidatus Bipolaricaulis anaerobius</name>
    <dbReference type="NCBI Taxonomy" id="2026885"/>
    <lineage>
        <taxon>Bacteria</taxon>
        <taxon>Candidatus Bipolaricaulota</taxon>
        <taxon>Candidatus Bipolaricaulia</taxon>
        <taxon>Candidatus Bipolaricaulales</taxon>
        <taxon>Candidatus Bipolaricaulaceae</taxon>
        <taxon>Candidatus Bipolaricaulis</taxon>
    </lineage>
</organism>
<reference evidence="3" key="1">
    <citation type="submission" date="2018-05" db="EMBL/GenBank/DDBJ databases">
        <authorList>
            <person name="Hao L."/>
        </authorList>
    </citation>
    <scope>NUCLEOTIDE SEQUENCE [LARGE SCALE GENOMIC DNA]</scope>
</reference>
<gene>
    <name evidence="2" type="ORF">BARAN1_0568</name>
</gene>
<dbReference type="InterPro" id="IPR011322">
    <property type="entry name" value="N-reg_PII-like_a/b"/>
</dbReference>
<dbReference type="OrthoDB" id="8480302at2"/>
<dbReference type="SUPFAM" id="SSF54913">
    <property type="entry name" value="GlnB-like"/>
    <property type="match status" value="1"/>
</dbReference>
<dbReference type="RefSeq" id="WP_122030788.1">
    <property type="nucleotide sequence ID" value="NZ_LS483254.1"/>
</dbReference>
<name>A0A2X3KJL5_9BACT</name>
<evidence type="ECO:0000259" key="1">
    <source>
        <dbReference type="Pfam" id="PF09413"/>
    </source>
</evidence>
<evidence type="ECO:0000313" key="3">
    <source>
        <dbReference type="Proteomes" id="UP000249818"/>
    </source>
</evidence>
<dbReference type="EMBL" id="LS483254">
    <property type="protein sequence ID" value="SQD92592.1"/>
    <property type="molecule type" value="Genomic_DNA"/>
</dbReference>
<sequence>MSNWELLTTVIGSPQAELVASFLRGEGIPVQFRSHVPPSVYPLTVNGLAEVRVLVPAVDLDRAREVLAAFRMGEEDDHGDRPPC</sequence>
<evidence type="ECO:0000313" key="2">
    <source>
        <dbReference type="EMBL" id="SQD92592.1"/>
    </source>
</evidence>
<dbReference type="AlphaFoldDB" id="A0A2X3KJL5"/>
<protein>
    <submittedName>
        <fullName evidence="2">Putative cytosolic protein</fullName>
    </submittedName>
</protein>
<dbReference type="InterPro" id="IPR018551">
    <property type="entry name" value="DUF2007"/>
</dbReference>